<reference evidence="1" key="1">
    <citation type="journal article" date="2015" name="Nature">
        <title>Complex archaea that bridge the gap between prokaryotes and eukaryotes.</title>
        <authorList>
            <person name="Spang A."/>
            <person name="Saw J.H."/>
            <person name="Jorgensen S.L."/>
            <person name="Zaremba-Niedzwiedzka K."/>
            <person name="Martijn J."/>
            <person name="Lind A.E."/>
            <person name="van Eijk R."/>
            <person name="Schleper C."/>
            <person name="Guy L."/>
            <person name="Ettema T.J."/>
        </authorList>
    </citation>
    <scope>NUCLEOTIDE SEQUENCE</scope>
</reference>
<comment type="caution">
    <text evidence="1">The sequence shown here is derived from an EMBL/GenBank/DDBJ whole genome shotgun (WGS) entry which is preliminary data.</text>
</comment>
<accession>A0A0F9L2P1</accession>
<name>A0A0F9L2P1_9ZZZZ</name>
<sequence length="62" mass="7241">MIRDTSKLPKWAQIDLEDMANSYYTSFDRCNKCERLHDSNIRCPYCGHDNSLAEEATNELVK</sequence>
<protein>
    <submittedName>
        <fullName evidence="1">Uncharacterized protein</fullName>
    </submittedName>
</protein>
<dbReference type="AlphaFoldDB" id="A0A0F9L2P1"/>
<dbReference type="EMBL" id="LAZR01006887">
    <property type="protein sequence ID" value="KKM88989.1"/>
    <property type="molecule type" value="Genomic_DNA"/>
</dbReference>
<proteinExistence type="predicted"/>
<evidence type="ECO:0000313" key="1">
    <source>
        <dbReference type="EMBL" id="KKM88989.1"/>
    </source>
</evidence>
<gene>
    <name evidence="1" type="ORF">LCGC14_1253280</name>
</gene>
<organism evidence="1">
    <name type="scientific">marine sediment metagenome</name>
    <dbReference type="NCBI Taxonomy" id="412755"/>
    <lineage>
        <taxon>unclassified sequences</taxon>
        <taxon>metagenomes</taxon>
        <taxon>ecological metagenomes</taxon>
    </lineage>
</organism>